<accession>Q6TLN3</accession>
<feature type="compositionally biased region" description="Basic and acidic residues" evidence="1">
    <location>
        <begin position="9"/>
        <end position="26"/>
    </location>
</feature>
<evidence type="ECO:0000256" key="1">
    <source>
        <dbReference type="SAM" id="MobiDB-lite"/>
    </source>
</evidence>
<feature type="compositionally biased region" description="Basic and acidic residues" evidence="1">
    <location>
        <begin position="130"/>
        <end position="144"/>
    </location>
</feature>
<evidence type="ECO:0000313" key="2">
    <source>
        <dbReference type="EMBL" id="AAR27894.1"/>
    </source>
</evidence>
<feature type="region of interest" description="Disordered" evidence="1">
    <location>
        <begin position="1"/>
        <end position="111"/>
    </location>
</feature>
<name>Q6TLN3_AERHY</name>
<sequence>MNRLTAPRADTKIACEQHSLQRETNKADPAQQQRFEQALQLESASQKVRDQKRVLGKQEQDRRSKPDAPQSNSKAANKEGELAERKLTRPAPHAKAPHDKQEGSDWQESQLLPAMLPQIHEGMQAPTTQQERETAQAEQSRRVPSDITSSPELLAAAEPETRDGINENAADLPQIAVSNIILSRLQLSDSNKLQEPGELATLPEVSERLQTEDESTELAPVASEEESFAQENFAGSAIRVPPLATTPGDLLLARVTPSFDHHELGQLISRLAVDMHLELGRLERPPLLQLSLPALGELTIRIDRHQGMLQVEMLASEQGSQLLNQGRGELIDRLQRLYPGERVAVDLFTRGDSEQGSRQKRSIYDEWDADA</sequence>
<feature type="region of interest" description="Disordered" evidence="1">
    <location>
        <begin position="124"/>
        <end position="151"/>
    </location>
</feature>
<organism evidence="2">
    <name type="scientific">Aeromonas hydrophila</name>
    <dbReference type="NCBI Taxonomy" id="644"/>
    <lineage>
        <taxon>Bacteria</taxon>
        <taxon>Pseudomonadati</taxon>
        <taxon>Pseudomonadota</taxon>
        <taxon>Gammaproteobacteria</taxon>
        <taxon>Aeromonadales</taxon>
        <taxon>Aeromonadaceae</taxon>
        <taxon>Aeromonas</taxon>
    </lineage>
</organism>
<dbReference type="NCBIfam" id="TIGR02514">
    <property type="entry name" value="type_III_yscP"/>
    <property type="match status" value="1"/>
</dbReference>
<dbReference type="CDD" id="cd17467">
    <property type="entry name" value="T3SS_YscP_C"/>
    <property type="match status" value="1"/>
</dbReference>
<reference evidence="2" key="2">
    <citation type="submission" date="2006-05" db="EMBL/GenBank/DDBJ databases">
        <authorList>
            <person name="Yu H.B."/>
            <person name="Leung K.Y."/>
        </authorList>
    </citation>
    <scope>NUCLEOTIDE SEQUENCE</scope>
    <source>
        <strain evidence="2">AH-1</strain>
    </source>
</reference>
<reference evidence="2" key="1">
    <citation type="journal article" date="2004" name="Infect. Immun.">
        <title>A type III secretion system is required for Aeromonas hydrophila AH-1 pathogenesis.</title>
        <authorList>
            <person name="Yu H.B."/>
            <person name="Rao P.S."/>
            <person name="Lee H.C."/>
            <person name="Vilches S."/>
            <person name="Merino S."/>
            <person name="Tomas J.M."/>
            <person name="Leung K.Y."/>
        </authorList>
    </citation>
    <scope>NUCLEOTIDE SEQUENCE</scope>
    <source>
        <strain evidence="2">AH-1</strain>
    </source>
</reference>
<dbReference type="InterPro" id="IPR013354">
    <property type="entry name" value="T3SS_YscP_C"/>
</dbReference>
<dbReference type="AlphaFoldDB" id="Q6TLN3"/>
<feature type="compositionally biased region" description="Basic and acidic residues" evidence="1">
    <location>
        <begin position="76"/>
        <end position="87"/>
    </location>
</feature>
<feature type="compositionally biased region" description="Polar residues" evidence="1">
    <location>
        <begin position="30"/>
        <end position="46"/>
    </location>
</feature>
<feature type="compositionally biased region" description="Basic and acidic residues" evidence="1">
    <location>
        <begin position="47"/>
        <end position="66"/>
    </location>
</feature>
<dbReference type="RefSeq" id="WP_043123826.1">
    <property type="nucleotide sequence ID" value="NZ_CP148749.1"/>
</dbReference>
<proteinExistence type="predicted"/>
<dbReference type="PATRIC" id="fig|644.34.peg.2220"/>
<dbReference type="EMBL" id="AY394563">
    <property type="protein sequence ID" value="AAR27894.1"/>
    <property type="molecule type" value="Genomic_DNA"/>
</dbReference>
<gene>
    <name evidence="2" type="primary">ascP</name>
</gene>
<protein>
    <submittedName>
        <fullName evidence="2">AscP</fullName>
    </submittedName>
</protein>